<dbReference type="InterPro" id="IPR051118">
    <property type="entry name" value="LST-2"/>
</dbReference>
<accession>A0AAD9JAZ4</accession>
<dbReference type="GO" id="GO:0031901">
    <property type="term" value="C:early endosome membrane"/>
    <property type="evidence" value="ECO:0007669"/>
    <property type="project" value="TreeGrafter"/>
</dbReference>
<name>A0AAD9JAZ4_9ANNE</name>
<proteinExistence type="predicted"/>
<gene>
    <name evidence="1" type="ORF">LSH36_452g01013</name>
</gene>
<protein>
    <submittedName>
        <fullName evidence="1">Uncharacterized protein</fullName>
    </submittedName>
</protein>
<evidence type="ECO:0000313" key="2">
    <source>
        <dbReference type="Proteomes" id="UP001208570"/>
    </source>
</evidence>
<dbReference type="EMBL" id="JAODUP010000452">
    <property type="protein sequence ID" value="KAK2149447.1"/>
    <property type="molecule type" value="Genomic_DNA"/>
</dbReference>
<evidence type="ECO:0000313" key="1">
    <source>
        <dbReference type="EMBL" id="KAK2149447.1"/>
    </source>
</evidence>
<dbReference type="PANTHER" id="PTHR46465">
    <property type="entry name" value="LATERAL SIGNALING TARGET PROTEIN 2 HOMOLOG"/>
    <property type="match status" value="1"/>
</dbReference>
<reference evidence="1" key="1">
    <citation type="journal article" date="2023" name="Mol. Biol. Evol.">
        <title>Third-Generation Sequencing Reveals the Adaptive Role of the Epigenome in Three Deep-Sea Polychaetes.</title>
        <authorList>
            <person name="Perez M."/>
            <person name="Aroh O."/>
            <person name="Sun Y."/>
            <person name="Lan Y."/>
            <person name="Juniper S.K."/>
            <person name="Young C.R."/>
            <person name="Angers B."/>
            <person name="Qian P.Y."/>
        </authorList>
    </citation>
    <scope>NUCLEOTIDE SEQUENCE</scope>
    <source>
        <strain evidence="1">P08H-3</strain>
    </source>
</reference>
<dbReference type="AlphaFoldDB" id="A0AAD9JAZ4"/>
<dbReference type="PANTHER" id="PTHR46465:SF2">
    <property type="entry name" value="LATERAL SIGNALING TARGET PROTEIN 2 HOMOLOG"/>
    <property type="match status" value="1"/>
</dbReference>
<sequence length="91" mass="10417">MTHFLLKIGQKSSLQLGTVLFTTAGEVSAQKPDESLLAEFFYADEELNGIAAELDSFDGRKNPERCSSLVNQLRQSVRTKFLRFWKRFLNM</sequence>
<organism evidence="1 2">
    <name type="scientific">Paralvinella palmiformis</name>
    <dbReference type="NCBI Taxonomy" id="53620"/>
    <lineage>
        <taxon>Eukaryota</taxon>
        <taxon>Metazoa</taxon>
        <taxon>Spiralia</taxon>
        <taxon>Lophotrochozoa</taxon>
        <taxon>Annelida</taxon>
        <taxon>Polychaeta</taxon>
        <taxon>Sedentaria</taxon>
        <taxon>Canalipalpata</taxon>
        <taxon>Terebellida</taxon>
        <taxon>Terebelliformia</taxon>
        <taxon>Alvinellidae</taxon>
        <taxon>Paralvinella</taxon>
    </lineage>
</organism>
<comment type="caution">
    <text evidence="1">The sequence shown here is derived from an EMBL/GenBank/DDBJ whole genome shotgun (WGS) entry which is preliminary data.</text>
</comment>
<dbReference type="Proteomes" id="UP001208570">
    <property type="component" value="Unassembled WGS sequence"/>
</dbReference>
<keyword evidence="2" id="KW-1185">Reference proteome</keyword>